<evidence type="ECO:0000256" key="1">
    <source>
        <dbReference type="SAM" id="SignalP"/>
    </source>
</evidence>
<sequence>MTWRACPLAHLLLTLLLLAAPPVTWAAAAPATPLPAALACVTVPASEQLPVELTDGRTVLGETLAAQLGEQLLILAADAPLIGLDSSCGPLLFTPLTLPAELHLDTLTLTVQPGAAFYGERSAGSATPATPSSGAVLHASVAAQTTAPGSLGVSGALHLEAQLPGGAGLVAAVSGAAVSGAAPAAVPTAAAPPVSGQVGAAYAYLRRPDAQGGTWEARAGLLPGPAGSAPGFSVQRRAPRPPTPDVWIETATPATYSVQLGAAVLSAGTVPAGRTQLRDLPFPATAGTATLTVTDATGTREQRLPFDARADRRAPGEVEGRIEYRRTARDEWAAQLRWTAREVEYTLDGDLGPQDRLGLSAQGNLNAAGVPVTLSARLTARREADSPHLTAETGLQADRRGVQFGARTLTDWTPAGLDRWQVQTSVGWQGPWGAAQAQLSGGQGRTGPEVSASARTALPRGWLPAGWSARLGATATRAGGQLTGQLLLTLSRAQPDLTVESGARTDSDGTRTQLSAQGPLYLPGWNASYRADIRPDPALTVSASGPVSLRLNGTLGPPGTLAVTLGGSLALTPTPDLLPTGFSGVLKVQLGQPGVPVRANGARAISDSRGVAHLPFLLGQEFLVVSIDTEGLPLGVTALREDVRVALGSATVQLVDLGGELRREPLRRVPVPPGAQVWLRGQPVTLLDGSYVLLPSARDGDPLVVLLPGGAQLTCVWGPAEVLPCR</sequence>
<protein>
    <submittedName>
        <fullName evidence="2">Uncharacterized protein</fullName>
    </submittedName>
</protein>
<feature type="chain" id="PRO_5047513164" evidence="1">
    <location>
        <begin position="27"/>
        <end position="726"/>
    </location>
</feature>
<dbReference type="Proteomes" id="UP001500191">
    <property type="component" value="Unassembled WGS sequence"/>
</dbReference>
<evidence type="ECO:0000313" key="2">
    <source>
        <dbReference type="EMBL" id="GAA0502411.1"/>
    </source>
</evidence>
<keyword evidence="3" id="KW-1185">Reference proteome</keyword>
<keyword evidence="1" id="KW-0732">Signal</keyword>
<comment type="caution">
    <text evidence="2">The sequence shown here is derived from an EMBL/GenBank/DDBJ whole genome shotgun (WGS) entry which is preliminary data.</text>
</comment>
<organism evidence="2 3">
    <name type="scientific">Deinococcus depolymerans</name>
    <dbReference type="NCBI Taxonomy" id="392408"/>
    <lineage>
        <taxon>Bacteria</taxon>
        <taxon>Thermotogati</taxon>
        <taxon>Deinococcota</taxon>
        <taxon>Deinococci</taxon>
        <taxon>Deinococcales</taxon>
        <taxon>Deinococcaceae</taxon>
        <taxon>Deinococcus</taxon>
    </lineage>
</organism>
<gene>
    <name evidence="2" type="ORF">GCM10008937_07560</name>
</gene>
<dbReference type="RefSeq" id="WP_343756211.1">
    <property type="nucleotide sequence ID" value="NZ_BAAADB010000004.1"/>
</dbReference>
<name>A0ABN1BPC8_9DEIO</name>
<feature type="signal peptide" evidence="1">
    <location>
        <begin position="1"/>
        <end position="26"/>
    </location>
</feature>
<accession>A0ABN1BPC8</accession>
<proteinExistence type="predicted"/>
<reference evidence="2 3" key="1">
    <citation type="journal article" date="2019" name="Int. J. Syst. Evol. Microbiol.">
        <title>The Global Catalogue of Microorganisms (GCM) 10K type strain sequencing project: providing services to taxonomists for standard genome sequencing and annotation.</title>
        <authorList>
            <consortium name="The Broad Institute Genomics Platform"/>
            <consortium name="The Broad Institute Genome Sequencing Center for Infectious Disease"/>
            <person name="Wu L."/>
            <person name="Ma J."/>
        </authorList>
    </citation>
    <scope>NUCLEOTIDE SEQUENCE [LARGE SCALE GENOMIC DNA]</scope>
    <source>
        <strain evidence="2 3">JCM 14368</strain>
    </source>
</reference>
<evidence type="ECO:0000313" key="3">
    <source>
        <dbReference type="Proteomes" id="UP001500191"/>
    </source>
</evidence>
<dbReference type="EMBL" id="BAAADB010000004">
    <property type="protein sequence ID" value="GAA0502411.1"/>
    <property type="molecule type" value="Genomic_DNA"/>
</dbReference>